<proteinExistence type="predicted"/>
<reference evidence="1 2" key="1">
    <citation type="submission" date="2018-12" db="EMBL/GenBank/DDBJ databases">
        <title>Draft Genome Sequence of Chryseobacterium arthrosphaerae strain ED882-96 Isolated from the Blood of a Patient with Liver Cirrhosis in Taiwan.</title>
        <authorList>
            <person name="Lin J.-N."/>
            <person name="Lai C.-H."/>
            <person name="Yang C.-H."/>
            <person name="Huang Y.-H."/>
        </authorList>
    </citation>
    <scope>NUCLEOTIDE SEQUENCE [LARGE SCALE GENOMIC DNA]</scope>
    <source>
        <strain evidence="1 2">ED882-96</strain>
    </source>
</reference>
<comment type="caution">
    <text evidence="1">The sequence shown here is derived from an EMBL/GenBank/DDBJ whole genome shotgun (WGS) entry which is preliminary data.</text>
</comment>
<evidence type="ECO:0000313" key="2">
    <source>
        <dbReference type="Proteomes" id="UP000276953"/>
    </source>
</evidence>
<sequence length="110" mass="11600">MSGIPGRKRGTDDNGTTYSFINSSQCLRVCEGSTVTYTVSGQNISYVQWNISGGNSTVSGTGNTQAVVNWGAAGSGAVQATITYTDGTFENQNICIEKINSPVAKFEMKT</sequence>
<organism evidence="1 2">
    <name type="scientific">Chryseobacterium arthrosphaerae</name>
    <dbReference type="NCBI Taxonomy" id="651561"/>
    <lineage>
        <taxon>Bacteria</taxon>
        <taxon>Pseudomonadati</taxon>
        <taxon>Bacteroidota</taxon>
        <taxon>Flavobacteriia</taxon>
        <taxon>Flavobacteriales</taxon>
        <taxon>Weeksellaceae</taxon>
        <taxon>Chryseobacterium group</taxon>
        <taxon>Chryseobacterium</taxon>
    </lineage>
</organism>
<gene>
    <name evidence="1" type="ORF">EJ377_16150</name>
</gene>
<accession>A0A432DSE0</accession>
<dbReference type="Proteomes" id="UP000276953">
    <property type="component" value="Unassembled WGS sequence"/>
</dbReference>
<protein>
    <submittedName>
        <fullName evidence="1">Uncharacterized protein</fullName>
    </submittedName>
</protein>
<name>A0A432DSE0_9FLAO</name>
<dbReference type="AlphaFoldDB" id="A0A432DSE0"/>
<dbReference type="EMBL" id="RYFC01000003">
    <property type="protein sequence ID" value="RTZ46059.1"/>
    <property type="molecule type" value="Genomic_DNA"/>
</dbReference>
<evidence type="ECO:0000313" key="1">
    <source>
        <dbReference type="EMBL" id="RTZ46059.1"/>
    </source>
</evidence>